<evidence type="ECO:0000313" key="3">
    <source>
        <dbReference type="Ensembl" id="ENSLLEP00000030627.1"/>
    </source>
</evidence>
<dbReference type="InterPro" id="IPR034325">
    <property type="entry name" value="S-100_dom"/>
</dbReference>
<sequence length="87" mass="10045">MSSTKLETAITLLVDVFDKYSEKEGDSSTLSKKQFKKLLKNELGGAFIDHQWPRRILDRLTRLDFTEYMVLVVGALAMSCYDFFQQS</sequence>
<reference evidence="3" key="2">
    <citation type="submission" date="2025-09" db="UniProtKB">
        <authorList>
            <consortium name="Ensembl"/>
        </authorList>
    </citation>
    <scope>IDENTIFICATION</scope>
</reference>
<reference evidence="3" key="1">
    <citation type="submission" date="2025-08" db="UniProtKB">
        <authorList>
            <consortium name="Ensembl"/>
        </authorList>
    </citation>
    <scope>IDENTIFICATION</scope>
</reference>
<organism evidence="3 4">
    <name type="scientific">Leptobrachium leishanense</name>
    <name type="common">Leishan spiny toad</name>
    <dbReference type="NCBI Taxonomy" id="445787"/>
    <lineage>
        <taxon>Eukaryota</taxon>
        <taxon>Metazoa</taxon>
        <taxon>Chordata</taxon>
        <taxon>Craniata</taxon>
        <taxon>Vertebrata</taxon>
        <taxon>Euteleostomi</taxon>
        <taxon>Amphibia</taxon>
        <taxon>Batrachia</taxon>
        <taxon>Anura</taxon>
        <taxon>Pelobatoidea</taxon>
        <taxon>Megophryidae</taxon>
        <taxon>Leptobrachium</taxon>
    </lineage>
</organism>
<dbReference type="InterPro" id="IPR013787">
    <property type="entry name" value="S100_Ca-bd_sub"/>
</dbReference>
<protein>
    <recommendedName>
        <fullName evidence="2">S100/CaBP-9k-type calcium binding subdomain domain-containing protein</fullName>
    </recommendedName>
</protein>
<feature type="domain" description="S100/CaBP-9k-type calcium binding subdomain" evidence="2">
    <location>
        <begin position="6"/>
        <end position="49"/>
    </location>
</feature>
<proteinExistence type="inferred from homology"/>
<accession>A0A8C5PZR8</accession>
<dbReference type="PANTHER" id="PTHR11639">
    <property type="entry name" value="S100 CALCIUM-BINDING PROTEIN"/>
    <property type="match status" value="1"/>
</dbReference>
<dbReference type="InterPro" id="IPR011992">
    <property type="entry name" value="EF-hand-dom_pair"/>
</dbReference>
<dbReference type="Gene3D" id="1.10.238.10">
    <property type="entry name" value="EF-hand"/>
    <property type="match status" value="1"/>
</dbReference>
<dbReference type="OrthoDB" id="9447434at2759"/>
<keyword evidence="4" id="KW-1185">Reference proteome</keyword>
<dbReference type="CDD" id="cd00213">
    <property type="entry name" value="S-100"/>
    <property type="match status" value="1"/>
</dbReference>
<dbReference type="GeneTree" id="ENSGT01010000229091"/>
<dbReference type="PANTHER" id="PTHR11639:SF134">
    <property type="entry name" value="PROTEIN S100-A1-RELATED"/>
    <property type="match status" value="1"/>
</dbReference>
<dbReference type="AlphaFoldDB" id="A0A8C5PZR8"/>
<name>A0A8C5PZR8_9ANUR</name>
<dbReference type="Ensembl" id="ENSLLET00000031803.1">
    <property type="protein sequence ID" value="ENSLLEP00000030627.1"/>
    <property type="gene ID" value="ENSLLEG00000019355.1"/>
</dbReference>
<evidence type="ECO:0000313" key="4">
    <source>
        <dbReference type="Proteomes" id="UP000694569"/>
    </source>
</evidence>
<dbReference type="SUPFAM" id="SSF47473">
    <property type="entry name" value="EF-hand"/>
    <property type="match status" value="1"/>
</dbReference>
<dbReference type="Proteomes" id="UP000694569">
    <property type="component" value="Unplaced"/>
</dbReference>
<dbReference type="Pfam" id="PF01023">
    <property type="entry name" value="S_100"/>
    <property type="match status" value="1"/>
</dbReference>
<evidence type="ECO:0000259" key="2">
    <source>
        <dbReference type="SMART" id="SM01394"/>
    </source>
</evidence>
<evidence type="ECO:0000256" key="1">
    <source>
        <dbReference type="ARBA" id="ARBA00007323"/>
    </source>
</evidence>
<dbReference type="SMART" id="SM01394">
    <property type="entry name" value="S_100"/>
    <property type="match status" value="1"/>
</dbReference>
<comment type="similarity">
    <text evidence="1">Belongs to the S-100 family.</text>
</comment>
<dbReference type="GO" id="GO:0046914">
    <property type="term" value="F:transition metal ion binding"/>
    <property type="evidence" value="ECO:0007669"/>
    <property type="project" value="InterPro"/>
</dbReference>